<dbReference type="OrthoDB" id="515401at2759"/>
<feature type="compositionally biased region" description="Basic and acidic residues" evidence="1">
    <location>
        <begin position="171"/>
        <end position="187"/>
    </location>
</feature>
<dbReference type="PANTHER" id="PTHR28014:SF1">
    <property type="entry name" value="NEGATIVE REGULATOR OF RAS-CAMP PATHWAY"/>
    <property type="match status" value="1"/>
</dbReference>
<protein>
    <recommendedName>
        <fullName evidence="2">Nitrogen regulatory protein areA GATA-like domain-containing protein</fullName>
    </recommendedName>
</protein>
<dbReference type="Proteomes" id="UP000008783">
    <property type="component" value="Unassembled WGS sequence"/>
</dbReference>
<dbReference type="GO" id="GO:0006808">
    <property type="term" value="P:regulation of nitrogen utilization"/>
    <property type="evidence" value="ECO:0000318"/>
    <property type="project" value="GO_Central"/>
</dbReference>
<evidence type="ECO:0000259" key="2">
    <source>
        <dbReference type="Pfam" id="PF08550"/>
    </source>
</evidence>
<gene>
    <name evidence="3" type="ORF">PGTG_06434</name>
</gene>
<feature type="compositionally biased region" description="Low complexity" evidence="1">
    <location>
        <begin position="269"/>
        <end position="283"/>
    </location>
</feature>
<dbReference type="InParanoid" id="E3K7I7"/>
<dbReference type="AlphaFoldDB" id="E3K7I7"/>
<dbReference type="InterPro" id="IPR013860">
    <property type="entry name" value="AreA_GATA"/>
</dbReference>
<dbReference type="EMBL" id="DS178275">
    <property type="protein sequence ID" value="EFP80478.2"/>
    <property type="molecule type" value="Genomic_DNA"/>
</dbReference>
<feature type="compositionally biased region" description="Polar residues" evidence="1">
    <location>
        <begin position="295"/>
        <end position="311"/>
    </location>
</feature>
<dbReference type="HOGENOM" id="CLU_834542_0_0_1"/>
<dbReference type="RefSeq" id="XP_003324897.2">
    <property type="nucleotide sequence ID" value="XM_003324849.2"/>
</dbReference>
<name>E3K7I7_PUCGT</name>
<accession>E3K7I7</accession>
<feature type="region of interest" description="Disordered" evidence="1">
    <location>
        <begin position="106"/>
        <end position="333"/>
    </location>
</feature>
<feature type="compositionally biased region" description="Low complexity" evidence="1">
    <location>
        <begin position="148"/>
        <end position="162"/>
    </location>
</feature>
<dbReference type="GO" id="GO:0005737">
    <property type="term" value="C:cytoplasm"/>
    <property type="evidence" value="ECO:0000318"/>
    <property type="project" value="GO_Central"/>
</dbReference>
<dbReference type="PANTHER" id="PTHR28014">
    <property type="entry name" value="NEGATIVE REGULATOR OF RAS-CAMP PATHWAY"/>
    <property type="match status" value="1"/>
</dbReference>
<dbReference type="VEuPathDB" id="FungiDB:PGTG_06434"/>
<dbReference type="GO" id="GO:0000122">
    <property type="term" value="P:negative regulation of transcription by RNA polymerase II"/>
    <property type="evidence" value="ECO:0000318"/>
    <property type="project" value="GO_Central"/>
</dbReference>
<evidence type="ECO:0000256" key="1">
    <source>
        <dbReference type="SAM" id="MobiDB-lite"/>
    </source>
</evidence>
<dbReference type="GeneID" id="10539489"/>
<evidence type="ECO:0000313" key="3">
    <source>
        <dbReference type="EMBL" id="EFP80478.2"/>
    </source>
</evidence>
<feature type="compositionally biased region" description="Low complexity" evidence="1">
    <location>
        <begin position="116"/>
        <end position="131"/>
    </location>
</feature>
<dbReference type="FunCoup" id="E3K7I7">
    <property type="interactions" value="294"/>
</dbReference>
<feature type="domain" description="Nitrogen regulatory protein areA GATA-like" evidence="2">
    <location>
        <begin position="16"/>
        <end position="43"/>
    </location>
</feature>
<dbReference type="STRING" id="418459.E3K7I7"/>
<evidence type="ECO:0000313" key="4">
    <source>
        <dbReference type="Proteomes" id="UP000008783"/>
    </source>
</evidence>
<dbReference type="GO" id="GO:0031930">
    <property type="term" value="P:mitochondria-nucleus signaling pathway"/>
    <property type="evidence" value="ECO:0000318"/>
    <property type="project" value="GO_Central"/>
</dbReference>
<reference key="1">
    <citation type="submission" date="2007-01" db="EMBL/GenBank/DDBJ databases">
        <title>The Genome Sequence of Puccinia graminis f. sp. tritici Strain CRL 75-36-700-3.</title>
        <authorList>
            <consortium name="The Broad Institute Genome Sequencing Platform"/>
            <person name="Birren B."/>
            <person name="Lander E."/>
            <person name="Galagan J."/>
            <person name="Nusbaum C."/>
            <person name="Devon K."/>
            <person name="Cuomo C."/>
            <person name="Jaffe D."/>
            <person name="Butler J."/>
            <person name="Alvarez P."/>
            <person name="Gnerre S."/>
            <person name="Grabherr M."/>
            <person name="Mauceli E."/>
            <person name="Brockman W."/>
            <person name="Young S."/>
            <person name="LaButti K."/>
            <person name="Sykes S."/>
            <person name="DeCaprio D."/>
            <person name="Crawford M."/>
            <person name="Koehrsen M."/>
            <person name="Engels R."/>
            <person name="Montgomery P."/>
            <person name="Pearson M."/>
            <person name="Howarth C."/>
            <person name="Larson L."/>
            <person name="White J."/>
            <person name="Zeng Q."/>
            <person name="Kodira C."/>
            <person name="Yandava C."/>
            <person name="Alvarado L."/>
            <person name="O'Leary S."/>
            <person name="Szabo L."/>
            <person name="Dean R."/>
            <person name="Schein J."/>
        </authorList>
    </citation>
    <scope>NUCLEOTIDE SEQUENCE</scope>
    <source>
        <strain>CRL 75-36-700-3</strain>
    </source>
</reference>
<feature type="compositionally biased region" description="Low complexity" evidence="1">
    <location>
        <begin position="242"/>
        <end position="254"/>
    </location>
</feature>
<dbReference type="InterPro" id="IPR053043">
    <property type="entry name" value="Ras-cAMP_regulatory"/>
</dbReference>
<feature type="compositionally biased region" description="Polar residues" evidence="1">
    <location>
        <begin position="132"/>
        <end position="147"/>
    </location>
</feature>
<sequence length="333" mass="36900">MNLTINLKDELPIGTLWLAFSRSKPIIQDGHRLENLSWRLWQRELKQNNSQNSQPTHQLHHLTRPTTAHNTFRSTPHQLSPHPLAQSSLIITTHISPSASLHSTNNWLLSPPATENNNNNSLPSDSRSSSSYFTLQQPSRPSIDQHYSSGSNTSSSLATSPSIQAPPDNHLLQDHNKHIKQTVDRPKHTAHNLHPLPRRATSSTATFKHKRRPPVPTRLHSHQSTTRSVSPRLVQPYYCRRSSLPSSSPEQVQEPPKPLDPSHPTQLITSPSSVTHPHSSQNHPPQPSLAHDPDSQITLSAGYNSSGSLPSLVSPIIPETPNNSQVSAPLPTH</sequence>
<organism evidence="3 4">
    <name type="scientific">Puccinia graminis f. sp. tritici (strain CRL 75-36-700-3 / race SCCL)</name>
    <name type="common">Black stem rust fungus</name>
    <dbReference type="NCBI Taxonomy" id="418459"/>
    <lineage>
        <taxon>Eukaryota</taxon>
        <taxon>Fungi</taxon>
        <taxon>Dikarya</taxon>
        <taxon>Basidiomycota</taxon>
        <taxon>Pucciniomycotina</taxon>
        <taxon>Pucciniomycetes</taxon>
        <taxon>Pucciniales</taxon>
        <taxon>Pucciniaceae</taxon>
        <taxon>Puccinia</taxon>
    </lineage>
</organism>
<dbReference type="Pfam" id="PF08550">
    <property type="entry name" value="GATA_AreA"/>
    <property type="match status" value="1"/>
</dbReference>
<proteinExistence type="predicted"/>
<dbReference type="KEGG" id="pgr:PGTG_06434"/>
<keyword evidence="4" id="KW-1185">Reference proteome</keyword>
<reference evidence="4" key="2">
    <citation type="journal article" date="2011" name="Proc. Natl. Acad. Sci. U.S.A.">
        <title>Obligate biotrophy features unraveled by the genomic analysis of rust fungi.</title>
        <authorList>
            <person name="Duplessis S."/>
            <person name="Cuomo C.A."/>
            <person name="Lin Y.-C."/>
            <person name="Aerts A."/>
            <person name="Tisserant E."/>
            <person name="Veneault-Fourrey C."/>
            <person name="Joly D.L."/>
            <person name="Hacquard S."/>
            <person name="Amselem J."/>
            <person name="Cantarel B.L."/>
            <person name="Chiu R."/>
            <person name="Coutinho P.M."/>
            <person name="Feau N."/>
            <person name="Field M."/>
            <person name="Frey P."/>
            <person name="Gelhaye E."/>
            <person name="Goldberg J."/>
            <person name="Grabherr M.G."/>
            <person name="Kodira C.D."/>
            <person name="Kohler A."/>
            <person name="Kuees U."/>
            <person name="Lindquist E.A."/>
            <person name="Lucas S.M."/>
            <person name="Mago R."/>
            <person name="Mauceli E."/>
            <person name="Morin E."/>
            <person name="Murat C."/>
            <person name="Pangilinan J.L."/>
            <person name="Park R."/>
            <person name="Pearson M."/>
            <person name="Quesneville H."/>
            <person name="Rouhier N."/>
            <person name="Sakthikumar S."/>
            <person name="Salamov A.A."/>
            <person name="Schmutz J."/>
            <person name="Selles B."/>
            <person name="Shapiro H."/>
            <person name="Tanguay P."/>
            <person name="Tuskan G.A."/>
            <person name="Henrissat B."/>
            <person name="Van de Peer Y."/>
            <person name="Rouze P."/>
            <person name="Ellis J.G."/>
            <person name="Dodds P.N."/>
            <person name="Schein J.E."/>
            <person name="Zhong S."/>
            <person name="Hamelin R.C."/>
            <person name="Grigoriev I.V."/>
            <person name="Szabo L.J."/>
            <person name="Martin F."/>
        </authorList>
    </citation>
    <scope>NUCLEOTIDE SEQUENCE [LARGE SCALE GENOMIC DNA]</scope>
    <source>
        <strain evidence="4">CRL 75-36-700-3 / race SCCL</strain>
    </source>
</reference>